<dbReference type="Gene3D" id="2.30.29.30">
    <property type="entry name" value="Pleckstrin-homology domain (PH domain)/Phosphotyrosine-binding domain (PTB)"/>
    <property type="match status" value="1"/>
</dbReference>
<dbReference type="SUPFAM" id="SSF47769">
    <property type="entry name" value="SAM/Pointed domain"/>
    <property type="match status" value="1"/>
</dbReference>
<dbReference type="InterPro" id="IPR001660">
    <property type="entry name" value="SAM"/>
</dbReference>
<dbReference type="SUPFAM" id="SSF50729">
    <property type="entry name" value="PH domain-like"/>
    <property type="match status" value="1"/>
</dbReference>
<feature type="compositionally biased region" description="Polar residues" evidence="1">
    <location>
        <begin position="672"/>
        <end position="684"/>
    </location>
</feature>
<dbReference type="SMART" id="SM00454">
    <property type="entry name" value="SAM"/>
    <property type="match status" value="1"/>
</dbReference>
<proteinExistence type="predicted"/>
<comment type="caution">
    <text evidence="4">The sequence shown here is derived from an EMBL/GenBank/DDBJ whole genome shotgun (WGS) entry which is preliminary data.</text>
</comment>
<feature type="domain" description="PH" evidence="2">
    <location>
        <begin position="710"/>
        <end position="857"/>
    </location>
</feature>
<feature type="compositionally biased region" description="Basic residues" evidence="1">
    <location>
        <begin position="318"/>
        <end position="330"/>
    </location>
</feature>
<dbReference type="PROSITE" id="PS50105">
    <property type="entry name" value="SAM_DOMAIN"/>
    <property type="match status" value="1"/>
</dbReference>
<feature type="region of interest" description="Disordered" evidence="1">
    <location>
        <begin position="274"/>
        <end position="331"/>
    </location>
</feature>
<evidence type="ECO:0000313" key="5">
    <source>
        <dbReference type="Proteomes" id="UP000624404"/>
    </source>
</evidence>
<dbReference type="PROSITE" id="PS50003">
    <property type="entry name" value="PH_DOMAIN"/>
    <property type="match status" value="1"/>
</dbReference>
<gene>
    <name evidence="4" type="ORF">SCLTRI_LOCUS1330</name>
</gene>
<feature type="compositionally biased region" description="Polar residues" evidence="1">
    <location>
        <begin position="571"/>
        <end position="583"/>
    </location>
</feature>
<dbReference type="InterPro" id="IPR013761">
    <property type="entry name" value="SAM/pointed_sf"/>
</dbReference>
<dbReference type="SMART" id="SM00233">
    <property type="entry name" value="PH"/>
    <property type="match status" value="1"/>
</dbReference>
<organism evidence="4 5">
    <name type="scientific">Sclerotinia trifoliorum</name>
    <dbReference type="NCBI Taxonomy" id="28548"/>
    <lineage>
        <taxon>Eukaryota</taxon>
        <taxon>Fungi</taxon>
        <taxon>Dikarya</taxon>
        <taxon>Ascomycota</taxon>
        <taxon>Pezizomycotina</taxon>
        <taxon>Leotiomycetes</taxon>
        <taxon>Helotiales</taxon>
        <taxon>Sclerotiniaceae</taxon>
        <taxon>Sclerotinia</taxon>
    </lineage>
</organism>
<dbReference type="Pfam" id="PF07647">
    <property type="entry name" value="SAM_2"/>
    <property type="match status" value="1"/>
</dbReference>
<feature type="compositionally biased region" description="Polar residues" evidence="1">
    <location>
        <begin position="621"/>
        <end position="631"/>
    </location>
</feature>
<dbReference type="InterPro" id="IPR001849">
    <property type="entry name" value="PH_domain"/>
</dbReference>
<dbReference type="Gene3D" id="1.10.150.50">
    <property type="entry name" value="Transcription Factor, Ets-1"/>
    <property type="match status" value="1"/>
</dbReference>
<evidence type="ECO:0000259" key="2">
    <source>
        <dbReference type="PROSITE" id="PS50003"/>
    </source>
</evidence>
<accession>A0A8H2VMP1</accession>
<feature type="region of interest" description="Disordered" evidence="1">
    <location>
        <begin position="672"/>
        <end position="716"/>
    </location>
</feature>
<dbReference type="InterPro" id="IPR011993">
    <property type="entry name" value="PH-like_dom_sf"/>
</dbReference>
<feature type="compositionally biased region" description="Low complexity" evidence="1">
    <location>
        <begin position="685"/>
        <end position="705"/>
    </location>
</feature>
<sequence>MAMRTHLTAIDTRVEMFQKGYTSQPRDTFLGFKETQYYSERPLSSATIFDTDFEDDVSDGEEFEESQNAQQYVEEAQYGSDFEEDLDYTSLSYRSGGRASETTLSSYEEVFTPTSATNEFQSFNFDLNPKKPVEGPRGPHLFRSSVSSSIDIPSQYVLEMSPITPQPSTLTPLYQLHPPTPISPDSPSRRQGSSVLTENIADLDLNNIVQWTPRQVARWMHDAGFEWSIVEKFEENDISGAILTTLKFEDLRELGISSFGQRTKVWNEIHVLRGSAPSTPKPATPIEETSPATEFRIRKDRSDRGREENRSASQERNRSRRRKGSRKAHKHETVLPFESISIVGIEQLMPKPHKCSKGENCGKWRKQQRLIAAFNKDHPVSPEEGGSLLIAGDPGNALTARPISDAVPSVVASSDVLGPGSTPTLRYLEEESLRNVALRDPQDNVKQFIKFQHLAPSQSSEEPSTPPYEMFPPLKGPIAGLRGLPKLSIPPPRPEQPIRSQSANGYGPCSATAIPNSAVAFSPYQMERAEALSPELRNETRSPSVYRFGTPFSEMDVPVTAVPMSPVAREASQSVPPNMTYRPTTNTSNNLSMNNSLQRSLSRISNRRPSLLPRVDEYRATDTTQPSQPAQVQILPNEPARTFPETTTIGRDPTRPLGLASSIRAYSTTDPWAQFGAPNSNSAQASTSTPLPAHPSSASSSNSSSPEKDAPSYAGWMRKRRTKMLRHEWHEHHFTLRGTTLAMHKDASAMDVLECIDVDDYAIACSSLASSSKLNAAFKRVNIAMGRGGDRDKKVDVFAFQLIPQAIEKGVRMKKRDSLMPGGIGGNGNANNKTHYFAVRSRDERIDWMRELMLAKALKQKSEGYEVNVNGNMI</sequence>
<evidence type="ECO:0000259" key="3">
    <source>
        <dbReference type="PROSITE" id="PS50105"/>
    </source>
</evidence>
<evidence type="ECO:0000313" key="4">
    <source>
        <dbReference type="EMBL" id="CAD6441544.1"/>
    </source>
</evidence>
<reference evidence="4" key="1">
    <citation type="submission" date="2020-10" db="EMBL/GenBank/DDBJ databases">
        <authorList>
            <person name="Kusch S."/>
        </authorList>
    </citation>
    <scope>NUCLEOTIDE SEQUENCE</scope>
    <source>
        <strain evidence="4">SwB9</strain>
    </source>
</reference>
<protein>
    <submittedName>
        <fullName evidence="4">879e77d1-ce9e-4c2b-80f4-4db67015812e</fullName>
    </submittedName>
</protein>
<dbReference type="EMBL" id="CAJHIA010000006">
    <property type="protein sequence ID" value="CAD6441544.1"/>
    <property type="molecule type" value="Genomic_DNA"/>
</dbReference>
<dbReference type="OrthoDB" id="422827at2759"/>
<feature type="region of interest" description="Disordered" evidence="1">
    <location>
        <begin position="568"/>
        <end position="657"/>
    </location>
</feature>
<feature type="compositionally biased region" description="Basic and acidic residues" evidence="1">
    <location>
        <begin position="295"/>
        <end position="317"/>
    </location>
</feature>
<feature type="compositionally biased region" description="Low complexity" evidence="1">
    <location>
        <begin position="584"/>
        <end position="602"/>
    </location>
</feature>
<dbReference type="Proteomes" id="UP000624404">
    <property type="component" value="Unassembled WGS sequence"/>
</dbReference>
<feature type="domain" description="SAM" evidence="3">
    <location>
        <begin position="211"/>
        <end position="275"/>
    </location>
</feature>
<evidence type="ECO:0000256" key="1">
    <source>
        <dbReference type="SAM" id="MobiDB-lite"/>
    </source>
</evidence>
<dbReference type="CDD" id="cd09535">
    <property type="entry name" value="SAM_BOI-like_fungal"/>
    <property type="match status" value="1"/>
</dbReference>
<name>A0A8H2VMP1_9HELO</name>
<dbReference type="AlphaFoldDB" id="A0A8H2VMP1"/>
<keyword evidence="5" id="KW-1185">Reference proteome</keyword>